<keyword evidence="2" id="KW-1185">Reference proteome</keyword>
<dbReference type="Gramene" id="ONK75535">
    <property type="protein sequence ID" value="ONK75535"/>
    <property type="gene ID" value="A4U43_C03F17920"/>
</dbReference>
<dbReference type="EMBL" id="CM007383">
    <property type="protein sequence ID" value="ONK75535.1"/>
    <property type="molecule type" value="Genomic_DNA"/>
</dbReference>
<organism evidence="1 2">
    <name type="scientific">Asparagus officinalis</name>
    <name type="common">Garden asparagus</name>
    <dbReference type="NCBI Taxonomy" id="4686"/>
    <lineage>
        <taxon>Eukaryota</taxon>
        <taxon>Viridiplantae</taxon>
        <taxon>Streptophyta</taxon>
        <taxon>Embryophyta</taxon>
        <taxon>Tracheophyta</taxon>
        <taxon>Spermatophyta</taxon>
        <taxon>Magnoliopsida</taxon>
        <taxon>Liliopsida</taxon>
        <taxon>Asparagales</taxon>
        <taxon>Asparagaceae</taxon>
        <taxon>Asparagoideae</taxon>
        <taxon>Asparagus</taxon>
    </lineage>
</organism>
<name>A0A5P1FB01_ASPOF</name>
<evidence type="ECO:0000313" key="1">
    <source>
        <dbReference type="EMBL" id="ONK75535.1"/>
    </source>
</evidence>
<protein>
    <submittedName>
        <fullName evidence="1">Uncharacterized protein</fullName>
    </submittedName>
</protein>
<dbReference type="AlphaFoldDB" id="A0A5P1FB01"/>
<dbReference type="Proteomes" id="UP000243459">
    <property type="component" value="Chromosome 3"/>
</dbReference>
<accession>A0A5P1FB01</accession>
<proteinExistence type="predicted"/>
<evidence type="ECO:0000313" key="2">
    <source>
        <dbReference type="Proteomes" id="UP000243459"/>
    </source>
</evidence>
<sequence>MLTLLFNLDHPWRKKLIQGKKCKTKDRTDKSSRANKLHLVQNEDSQEMTSFLKKVGESACAIKEGNHHYSVKLAKCVYFLREFLQHVLDHALDHLYDNEKQARLFTVKPLESQVAWMKGHILKYGLDGTRNVGDDIDEDSN</sequence>
<gene>
    <name evidence="1" type="ORF">A4U43_C03F17920</name>
</gene>
<reference evidence="2" key="1">
    <citation type="journal article" date="2017" name="Nat. Commun.">
        <title>The asparagus genome sheds light on the origin and evolution of a young Y chromosome.</title>
        <authorList>
            <person name="Harkess A."/>
            <person name="Zhou J."/>
            <person name="Xu C."/>
            <person name="Bowers J.E."/>
            <person name="Van der Hulst R."/>
            <person name="Ayyampalayam S."/>
            <person name="Mercati F."/>
            <person name="Riccardi P."/>
            <person name="McKain M.R."/>
            <person name="Kakrana A."/>
            <person name="Tang H."/>
            <person name="Ray J."/>
            <person name="Groenendijk J."/>
            <person name="Arikit S."/>
            <person name="Mathioni S.M."/>
            <person name="Nakano M."/>
            <person name="Shan H."/>
            <person name="Telgmann-Rauber A."/>
            <person name="Kanno A."/>
            <person name="Yue Z."/>
            <person name="Chen H."/>
            <person name="Li W."/>
            <person name="Chen Y."/>
            <person name="Xu X."/>
            <person name="Zhang Y."/>
            <person name="Luo S."/>
            <person name="Chen H."/>
            <person name="Gao J."/>
            <person name="Mao Z."/>
            <person name="Pires J.C."/>
            <person name="Luo M."/>
            <person name="Kudrna D."/>
            <person name="Wing R.A."/>
            <person name="Meyers B.C."/>
            <person name="Yi K."/>
            <person name="Kong H."/>
            <person name="Lavrijsen P."/>
            <person name="Sunseri F."/>
            <person name="Falavigna A."/>
            <person name="Ye Y."/>
            <person name="Leebens-Mack J.H."/>
            <person name="Chen G."/>
        </authorList>
    </citation>
    <scope>NUCLEOTIDE SEQUENCE [LARGE SCALE GENOMIC DNA]</scope>
    <source>
        <strain evidence="2">cv. DH0086</strain>
    </source>
</reference>